<comment type="caution">
    <text evidence="1">The sequence shown here is derived from an EMBL/GenBank/DDBJ whole genome shotgun (WGS) entry which is preliminary data.</text>
</comment>
<evidence type="ECO:0000313" key="1">
    <source>
        <dbReference type="EMBL" id="KAJ8627324.1"/>
    </source>
</evidence>
<protein>
    <submittedName>
        <fullName evidence="1">Uncharacterized protein</fullName>
    </submittedName>
</protein>
<proteinExistence type="predicted"/>
<organism evidence="1 2">
    <name type="scientific">Persea americana</name>
    <name type="common">Avocado</name>
    <dbReference type="NCBI Taxonomy" id="3435"/>
    <lineage>
        <taxon>Eukaryota</taxon>
        <taxon>Viridiplantae</taxon>
        <taxon>Streptophyta</taxon>
        <taxon>Embryophyta</taxon>
        <taxon>Tracheophyta</taxon>
        <taxon>Spermatophyta</taxon>
        <taxon>Magnoliopsida</taxon>
        <taxon>Magnoliidae</taxon>
        <taxon>Laurales</taxon>
        <taxon>Lauraceae</taxon>
        <taxon>Persea</taxon>
    </lineage>
</organism>
<dbReference type="Proteomes" id="UP001234297">
    <property type="component" value="Chromosome 6"/>
</dbReference>
<keyword evidence="2" id="KW-1185">Reference proteome</keyword>
<sequence length="216" mass="24018">MTYATYLRGMEAGIFMKCNGSTYLGKVWPGPVYFPDFMNPAAAVFWSHEIFIFRQINNNGQLQDINARTIPASTLQFGNLTEYNVHNLYSLLESKATNAALINVTGKRPFVLSRSTFLGSGKYAAHWTGDNAATWRDLAYTIPSILNSGLFGIPMVGADICVGSLGTPMRSSAGDGFRRRKTSHRSNKSKEGRLVTRRNYNQKQYPEQASNPDSKN</sequence>
<name>A0ACC2L1G8_PERAE</name>
<accession>A0ACC2L1G8</accession>
<reference evidence="1 2" key="1">
    <citation type="journal article" date="2022" name="Hortic Res">
        <title>A haplotype resolved chromosomal level avocado genome allows analysis of novel avocado genes.</title>
        <authorList>
            <person name="Nath O."/>
            <person name="Fletcher S.J."/>
            <person name="Hayward A."/>
            <person name="Shaw L.M."/>
            <person name="Masouleh A.K."/>
            <person name="Furtado A."/>
            <person name="Henry R.J."/>
            <person name="Mitter N."/>
        </authorList>
    </citation>
    <scope>NUCLEOTIDE SEQUENCE [LARGE SCALE GENOMIC DNA]</scope>
    <source>
        <strain evidence="2">cv. Hass</strain>
    </source>
</reference>
<evidence type="ECO:0000313" key="2">
    <source>
        <dbReference type="Proteomes" id="UP001234297"/>
    </source>
</evidence>
<dbReference type="EMBL" id="CM056814">
    <property type="protein sequence ID" value="KAJ8627324.1"/>
    <property type="molecule type" value="Genomic_DNA"/>
</dbReference>
<gene>
    <name evidence="1" type="ORF">MRB53_020631</name>
</gene>